<protein>
    <submittedName>
        <fullName evidence="1">Uncharacterized protein</fullName>
    </submittedName>
</protein>
<sequence length="187" mass="21648">MDGLTPSLSSTLTFTFTHLKEFERLGTKFAQIGGFVGSRGYEYAQQLLSSFFSFTRQEKQTSAEEGMESLVAIWVVSAASFAPVIKREYLHTFYDADTSSDFNRKAFLNLREDEEAQKSALITCHPDNYKKNRDVVKKWTLKNWHLWEEEKSAWFTDAWIDGVDNVLIPYDWRVKYKKTKGGLKTTN</sequence>
<reference evidence="2" key="1">
    <citation type="journal article" date="2023" name="Commun. Biol.">
        <title>Genome analysis of Parmales, the sister group of diatoms, reveals the evolutionary specialization of diatoms from phago-mixotrophs to photoautotrophs.</title>
        <authorList>
            <person name="Ban H."/>
            <person name="Sato S."/>
            <person name="Yoshikawa S."/>
            <person name="Yamada K."/>
            <person name="Nakamura Y."/>
            <person name="Ichinomiya M."/>
            <person name="Sato N."/>
            <person name="Blanc-Mathieu R."/>
            <person name="Endo H."/>
            <person name="Kuwata A."/>
            <person name="Ogata H."/>
        </authorList>
    </citation>
    <scope>NUCLEOTIDE SEQUENCE [LARGE SCALE GENOMIC DNA]</scope>
    <source>
        <strain evidence="2">NIES 3700</strain>
    </source>
</reference>
<comment type="caution">
    <text evidence="1">The sequence shown here is derived from an EMBL/GenBank/DDBJ whole genome shotgun (WGS) entry which is preliminary data.</text>
</comment>
<dbReference type="AlphaFoldDB" id="A0A9W7KTQ2"/>
<evidence type="ECO:0000313" key="1">
    <source>
        <dbReference type="EMBL" id="GMI10985.1"/>
    </source>
</evidence>
<name>A0A9W7KTQ2_9STRA</name>
<accession>A0A9W7KTQ2</accession>
<dbReference type="Proteomes" id="UP001165122">
    <property type="component" value="Unassembled WGS sequence"/>
</dbReference>
<organism evidence="1 2">
    <name type="scientific">Triparma laevis f. longispina</name>
    <dbReference type="NCBI Taxonomy" id="1714387"/>
    <lineage>
        <taxon>Eukaryota</taxon>
        <taxon>Sar</taxon>
        <taxon>Stramenopiles</taxon>
        <taxon>Ochrophyta</taxon>
        <taxon>Bolidophyceae</taxon>
        <taxon>Parmales</taxon>
        <taxon>Triparmaceae</taxon>
        <taxon>Triparma</taxon>
    </lineage>
</organism>
<gene>
    <name evidence="1" type="ORF">TrLO_g9310</name>
</gene>
<evidence type="ECO:0000313" key="2">
    <source>
        <dbReference type="Proteomes" id="UP001165122"/>
    </source>
</evidence>
<keyword evidence="2" id="KW-1185">Reference proteome</keyword>
<dbReference type="EMBL" id="BRXW01000155">
    <property type="protein sequence ID" value="GMI10985.1"/>
    <property type="molecule type" value="Genomic_DNA"/>
</dbReference>
<proteinExistence type="predicted"/>